<dbReference type="Pfam" id="PF13837">
    <property type="entry name" value="Myb_DNA-bind_4"/>
    <property type="match status" value="1"/>
</dbReference>
<dbReference type="AlphaFoldDB" id="A0A1Y1LVT6"/>
<sequence length="154" mass="17934">MLKVQINGKILQWNEDTLVVQRFNNDDQFAQEFITQIVKNGKLIQFGISPKDIVQFSRIIEENSSPLQEDVDAEQSEEFKEQSPTPSGDSGKKWTEERAILLVTKRLDEERDFINPKCKKNKLWNDIARQMTNVCGIEFTGTECDNKYRNLLYT</sequence>
<organism evidence="3">
    <name type="scientific">Photinus pyralis</name>
    <name type="common">Common eastern firefly</name>
    <name type="synonym">Lampyris pyralis</name>
    <dbReference type="NCBI Taxonomy" id="7054"/>
    <lineage>
        <taxon>Eukaryota</taxon>
        <taxon>Metazoa</taxon>
        <taxon>Ecdysozoa</taxon>
        <taxon>Arthropoda</taxon>
        <taxon>Hexapoda</taxon>
        <taxon>Insecta</taxon>
        <taxon>Pterygota</taxon>
        <taxon>Neoptera</taxon>
        <taxon>Endopterygota</taxon>
        <taxon>Coleoptera</taxon>
        <taxon>Polyphaga</taxon>
        <taxon>Elateriformia</taxon>
        <taxon>Elateroidea</taxon>
        <taxon>Lampyridae</taxon>
        <taxon>Lampyrinae</taxon>
        <taxon>Photinus</taxon>
    </lineage>
</organism>
<feature type="region of interest" description="Disordered" evidence="1">
    <location>
        <begin position="65"/>
        <end position="94"/>
    </location>
</feature>
<dbReference type="GeneID" id="116165137"/>
<protein>
    <recommendedName>
        <fullName evidence="2">Myb/SANT-like DNA-binding domain-containing protein</fullName>
    </recommendedName>
</protein>
<dbReference type="Gene3D" id="1.10.10.60">
    <property type="entry name" value="Homeodomain-like"/>
    <property type="match status" value="1"/>
</dbReference>
<name>A0A1Y1LVT6_PHOPY</name>
<dbReference type="KEGG" id="ppyr:116165137"/>
<proteinExistence type="predicted"/>
<reference evidence="3" key="1">
    <citation type="journal article" date="2016" name="Sci. Rep.">
        <title>Molecular characterization of firefly nuptial gifts: a multi-omics approach sheds light on postcopulatory sexual selection.</title>
        <authorList>
            <person name="Al-Wathiqui N."/>
            <person name="Fallon T.R."/>
            <person name="South A."/>
            <person name="Weng J.K."/>
            <person name="Lewis S.M."/>
        </authorList>
    </citation>
    <scope>NUCLEOTIDE SEQUENCE</scope>
</reference>
<dbReference type="InterPro" id="IPR044822">
    <property type="entry name" value="Myb_DNA-bind_4"/>
</dbReference>
<dbReference type="EMBL" id="GEZM01045681">
    <property type="protein sequence ID" value="JAV77689.1"/>
    <property type="molecule type" value="Transcribed_RNA"/>
</dbReference>
<evidence type="ECO:0000256" key="1">
    <source>
        <dbReference type="SAM" id="MobiDB-lite"/>
    </source>
</evidence>
<dbReference type="RefSeq" id="XP_031335307.1">
    <property type="nucleotide sequence ID" value="XM_031479447.1"/>
</dbReference>
<dbReference type="OrthoDB" id="6346437at2759"/>
<feature type="domain" description="Myb/SANT-like DNA-binding" evidence="2">
    <location>
        <begin position="92"/>
        <end position="151"/>
    </location>
</feature>
<accession>A0A1Y1LVT6</accession>
<evidence type="ECO:0000259" key="2">
    <source>
        <dbReference type="Pfam" id="PF13837"/>
    </source>
</evidence>
<evidence type="ECO:0000313" key="3">
    <source>
        <dbReference type="EMBL" id="JAV77689.1"/>
    </source>
</evidence>